<dbReference type="OrthoDB" id="1013669at2"/>
<feature type="transmembrane region" description="Helical" evidence="5">
    <location>
        <begin position="345"/>
        <end position="364"/>
    </location>
</feature>
<evidence type="ECO:0000256" key="2">
    <source>
        <dbReference type="ARBA" id="ARBA00022692"/>
    </source>
</evidence>
<feature type="transmembrane region" description="Helical" evidence="5">
    <location>
        <begin position="80"/>
        <end position="100"/>
    </location>
</feature>
<evidence type="ECO:0000313" key="8">
    <source>
        <dbReference type="Proteomes" id="UP000253782"/>
    </source>
</evidence>
<accession>A0A369UN59</accession>
<feature type="domain" description="O-antigen ligase-related" evidence="6">
    <location>
        <begin position="235"/>
        <end position="357"/>
    </location>
</feature>
<dbReference type="PANTHER" id="PTHR37422:SF13">
    <property type="entry name" value="LIPOPOLYSACCHARIDE BIOSYNTHESIS PROTEIN PA4999-RELATED"/>
    <property type="match status" value="1"/>
</dbReference>
<comment type="caution">
    <text evidence="7">The sequence shown here is derived from an EMBL/GenBank/DDBJ whole genome shotgun (WGS) entry which is preliminary data.</text>
</comment>
<feature type="transmembrane region" description="Helical" evidence="5">
    <location>
        <begin position="271"/>
        <end position="293"/>
    </location>
</feature>
<keyword evidence="4 5" id="KW-0472">Membrane</keyword>
<gene>
    <name evidence="7" type="ORF">DVJ77_07190</name>
</gene>
<feature type="transmembrane region" description="Helical" evidence="5">
    <location>
        <begin position="376"/>
        <end position="393"/>
    </location>
</feature>
<feature type="transmembrane region" description="Helical" evidence="5">
    <location>
        <begin position="50"/>
        <end position="68"/>
    </location>
</feature>
<feature type="transmembrane region" description="Helical" evidence="5">
    <location>
        <begin position="139"/>
        <end position="157"/>
    </location>
</feature>
<feature type="transmembrane region" description="Helical" evidence="5">
    <location>
        <begin position="195"/>
        <end position="219"/>
    </location>
</feature>
<dbReference type="PANTHER" id="PTHR37422">
    <property type="entry name" value="TEICHURONIC ACID BIOSYNTHESIS PROTEIN TUAE"/>
    <property type="match status" value="1"/>
</dbReference>
<dbReference type="GO" id="GO:0016020">
    <property type="term" value="C:membrane"/>
    <property type="evidence" value="ECO:0007669"/>
    <property type="project" value="UniProtKB-SubCell"/>
</dbReference>
<evidence type="ECO:0000256" key="4">
    <source>
        <dbReference type="ARBA" id="ARBA00023136"/>
    </source>
</evidence>
<sequence length="431" mass="47613">MRRGWPFARICAGAGRSPRDRGATRMSAHQNGVTMHGHGIEPGKNPSHRWLNHLLGAGVAWLIIGMAIAPAGASFNPGKLYQYILGFTLYLPALALLATQPRSAVELWRKPLMPWVILLLAWGCVTLLWSNVSRPADEAARNISILLFLIAWHGGIGRDVHRIRQLLIGCGLVMVPVALLAILKFFVHPPLNERLVGFGAMANANLAAAAMSAALLWLYPWKFHQLKYRIAQWLGLLVLGLFVLLTFTRSAWAALFAALIVMVLCRGGRRALLYAGIIFVFGCVGVILVMPMLAERGWSLRPEIFMQAKALFLQHPWGGLGQGGVFRFEAGGEVLTHAHNMFSQLAIELGLPGLLLWTGIWLALGWRGWCHRHETLGRIVLALWVFATVMVQFDLPHLLSSPRPGWLITWLPLALSMSLDRRTTAPATSLT</sequence>
<dbReference type="AlphaFoldDB" id="A0A369UN59"/>
<feature type="transmembrane region" description="Helical" evidence="5">
    <location>
        <begin position="163"/>
        <end position="183"/>
    </location>
</feature>
<evidence type="ECO:0000256" key="3">
    <source>
        <dbReference type="ARBA" id="ARBA00022989"/>
    </source>
</evidence>
<feature type="transmembrane region" description="Helical" evidence="5">
    <location>
        <begin position="112"/>
        <end position="132"/>
    </location>
</feature>
<evidence type="ECO:0000256" key="1">
    <source>
        <dbReference type="ARBA" id="ARBA00004141"/>
    </source>
</evidence>
<reference evidence="7 8" key="1">
    <citation type="submission" date="2018-07" db="EMBL/GenBank/DDBJ databases">
        <title>Dyella tabacisoli L4-6T, whole genome shotgun sequence.</title>
        <authorList>
            <person name="Zhou X.-K."/>
            <person name="Li W.-J."/>
            <person name="Duan Y.-Q."/>
        </authorList>
    </citation>
    <scope>NUCLEOTIDE SEQUENCE [LARGE SCALE GENOMIC DNA]</scope>
    <source>
        <strain evidence="7 8">L4-6</strain>
    </source>
</reference>
<dbReference type="GO" id="GO:0016874">
    <property type="term" value="F:ligase activity"/>
    <property type="evidence" value="ECO:0007669"/>
    <property type="project" value="UniProtKB-KW"/>
</dbReference>
<dbReference type="Pfam" id="PF04932">
    <property type="entry name" value="Wzy_C"/>
    <property type="match status" value="1"/>
</dbReference>
<dbReference type="EMBL" id="QQAH01000006">
    <property type="protein sequence ID" value="RDD82204.1"/>
    <property type="molecule type" value="Genomic_DNA"/>
</dbReference>
<comment type="subcellular location">
    <subcellularLocation>
        <location evidence="1">Membrane</location>
        <topology evidence="1">Multi-pass membrane protein</topology>
    </subcellularLocation>
</comment>
<keyword evidence="7" id="KW-0436">Ligase</keyword>
<proteinExistence type="predicted"/>
<keyword evidence="3 5" id="KW-1133">Transmembrane helix</keyword>
<name>A0A369UN59_9GAMM</name>
<keyword evidence="2 5" id="KW-0812">Transmembrane</keyword>
<dbReference type="InterPro" id="IPR051533">
    <property type="entry name" value="WaaL-like"/>
</dbReference>
<evidence type="ECO:0000313" key="7">
    <source>
        <dbReference type="EMBL" id="RDD82204.1"/>
    </source>
</evidence>
<protein>
    <submittedName>
        <fullName evidence="7">O-antigen ligase domain-containing protein</fullName>
    </submittedName>
</protein>
<keyword evidence="8" id="KW-1185">Reference proteome</keyword>
<dbReference type="Proteomes" id="UP000253782">
    <property type="component" value="Unassembled WGS sequence"/>
</dbReference>
<feature type="transmembrane region" description="Helical" evidence="5">
    <location>
        <begin position="231"/>
        <end position="264"/>
    </location>
</feature>
<dbReference type="InterPro" id="IPR007016">
    <property type="entry name" value="O-antigen_ligase-rel_domated"/>
</dbReference>
<evidence type="ECO:0000256" key="5">
    <source>
        <dbReference type="SAM" id="Phobius"/>
    </source>
</evidence>
<evidence type="ECO:0000259" key="6">
    <source>
        <dbReference type="Pfam" id="PF04932"/>
    </source>
</evidence>
<organism evidence="7 8">
    <name type="scientific">Dyella tabacisoli</name>
    <dbReference type="NCBI Taxonomy" id="2282381"/>
    <lineage>
        <taxon>Bacteria</taxon>
        <taxon>Pseudomonadati</taxon>
        <taxon>Pseudomonadota</taxon>
        <taxon>Gammaproteobacteria</taxon>
        <taxon>Lysobacterales</taxon>
        <taxon>Rhodanobacteraceae</taxon>
        <taxon>Dyella</taxon>
    </lineage>
</organism>